<protein>
    <recommendedName>
        <fullName evidence="1">RES domain-containing protein</fullName>
    </recommendedName>
</protein>
<feature type="domain" description="RES" evidence="1">
    <location>
        <begin position="1"/>
        <end position="112"/>
    </location>
</feature>
<dbReference type="EMBL" id="ATJV01000043">
    <property type="protein sequence ID" value="EPZ16560.1"/>
    <property type="molecule type" value="Genomic_DNA"/>
</dbReference>
<proteinExistence type="predicted"/>
<evidence type="ECO:0000313" key="3">
    <source>
        <dbReference type="Proteomes" id="UP000015455"/>
    </source>
</evidence>
<accession>S9ZGX5</accession>
<keyword evidence="3" id="KW-1185">Reference proteome</keyword>
<dbReference type="SMART" id="SM00953">
    <property type="entry name" value="RES"/>
    <property type="match status" value="1"/>
</dbReference>
<gene>
    <name evidence="2" type="ORF">M622_11655</name>
</gene>
<reference evidence="2 3" key="1">
    <citation type="submission" date="2013-06" db="EMBL/GenBank/DDBJ databases">
        <title>Draft genome sequence of Thauera terpenica.</title>
        <authorList>
            <person name="Liu B."/>
            <person name="Frostegard A.H."/>
            <person name="Shapleigh J.P."/>
        </authorList>
    </citation>
    <scope>NUCLEOTIDE SEQUENCE [LARGE SCALE GENOMIC DNA]</scope>
    <source>
        <strain evidence="2 3">58Eu</strain>
    </source>
</reference>
<evidence type="ECO:0000259" key="1">
    <source>
        <dbReference type="SMART" id="SM00953"/>
    </source>
</evidence>
<evidence type="ECO:0000313" key="2">
    <source>
        <dbReference type="EMBL" id="EPZ16560.1"/>
    </source>
</evidence>
<dbReference type="Pfam" id="PF08808">
    <property type="entry name" value="RES"/>
    <property type="match status" value="1"/>
</dbReference>
<dbReference type="Proteomes" id="UP000015455">
    <property type="component" value="Unassembled WGS sequence"/>
</dbReference>
<dbReference type="eggNOG" id="COG5654">
    <property type="taxonomic scope" value="Bacteria"/>
</dbReference>
<dbReference type="PATRIC" id="fig|1348657.5.peg.871"/>
<comment type="caution">
    <text evidence="2">The sequence shown here is derived from an EMBL/GenBank/DDBJ whole genome shotgun (WGS) entry which is preliminary data.</text>
</comment>
<dbReference type="STRING" id="1348657.M622_11655"/>
<sequence>MRVQFAWNTQIYTAQSQSLALLELMVQDDRLRANYVLIPAHVDLPETRVNVESLPTDWRALGARGALHEIGRAWLDSARSAVLSVPSAVLPTERNYLLNPKHPDFARIRLGDPVSLAVDMQLFRNLG</sequence>
<name>S9ZGX5_9RHOO</name>
<organism evidence="2 3">
    <name type="scientific">Thauera terpenica 58Eu</name>
    <dbReference type="NCBI Taxonomy" id="1348657"/>
    <lineage>
        <taxon>Bacteria</taxon>
        <taxon>Pseudomonadati</taxon>
        <taxon>Pseudomonadota</taxon>
        <taxon>Betaproteobacteria</taxon>
        <taxon>Rhodocyclales</taxon>
        <taxon>Zoogloeaceae</taxon>
        <taxon>Thauera</taxon>
    </lineage>
</organism>
<dbReference type="AlphaFoldDB" id="S9ZGX5"/>
<dbReference type="InterPro" id="IPR014914">
    <property type="entry name" value="RES_dom"/>
</dbReference>